<evidence type="ECO:0000256" key="1">
    <source>
        <dbReference type="ARBA" id="ARBA00022729"/>
    </source>
</evidence>
<proteinExistence type="predicted"/>
<feature type="transmembrane region" description="Helical" evidence="3">
    <location>
        <begin position="158"/>
        <end position="178"/>
    </location>
</feature>
<dbReference type="Gene3D" id="2.60.40.1220">
    <property type="match status" value="1"/>
</dbReference>
<feature type="domain" description="CopC" evidence="4">
    <location>
        <begin position="40"/>
        <end position="129"/>
    </location>
</feature>
<organism evidence="5 6">
    <name type="scientific">Micromonospora craterilacus</name>
    <dbReference type="NCBI Taxonomy" id="1655439"/>
    <lineage>
        <taxon>Bacteria</taxon>
        <taxon>Bacillati</taxon>
        <taxon>Actinomycetota</taxon>
        <taxon>Actinomycetes</taxon>
        <taxon>Micromonosporales</taxon>
        <taxon>Micromonosporaceae</taxon>
        <taxon>Micromonospora</taxon>
    </lineage>
</organism>
<reference evidence="5 6" key="1">
    <citation type="submission" date="2018-01" db="EMBL/GenBank/DDBJ databases">
        <title>Draft genome sequence of Jishengella sp. NA12.</title>
        <authorList>
            <person name="Sahin N."/>
            <person name="Ay H."/>
            <person name="Saygin H."/>
        </authorList>
    </citation>
    <scope>NUCLEOTIDE SEQUENCE [LARGE SCALE GENOMIC DNA]</scope>
    <source>
        <strain evidence="5 6">NA12</strain>
    </source>
</reference>
<dbReference type="GO" id="GO:0046688">
    <property type="term" value="P:response to copper ion"/>
    <property type="evidence" value="ECO:0007669"/>
    <property type="project" value="InterPro"/>
</dbReference>
<keyword evidence="3" id="KW-1133">Transmembrane helix</keyword>
<feature type="transmembrane region" description="Helical" evidence="3">
    <location>
        <begin position="7"/>
        <end position="28"/>
    </location>
</feature>
<evidence type="ECO:0000259" key="4">
    <source>
        <dbReference type="Pfam" id="PF04234"/>
    </source>
</evidence>
<accession>A0A2W2EJB5</accession>
<evidence type="ECO:0000313" key="6">
    <source>
        <dbReference type="Proteomes" id="UP000248924"/>
    </source>
</evidence>
<dbReference type="GO" id="GO:0005507">
    <property type="term" value="F:copper ion binding"/>
    <property type="evidence" value="ECO:0007669"/>
    <property type="project" value="InterPro"/>
</dbReference>
<keyword evidence="6" id="KW-1185">Reference proteome</keyword>
<dbReference type="InterPro" id="IPR007348">
    <property type="entry name" value="CopC_dom"/>
</dbReference>
<sequence length="186" mass="18787">MSTTGRIYAGAALCMAALVAVLVLVGRIDADSGAGTAVEVLAMEPADGAVLPDLPTTVRIRVAGQPDPTRSHIAVYDAERTRLDSGSIVSDGDDGLRQQVTVSRPGQLAVAYHVVTRDGRAASGIARLTVGAPGAAAPADAPARAAEPAAHAHGVDPIGAALLALDGLVLLVLLVLLLRRPNRGAT</sequence>
<dbReference type="SUPFAM" id="SSF81296">
    <property type="entry name" value="E set domains"/>
    <property type="match status" value="1"/>
</dbReference>
<dbReference type="EMBL" id="POTY01000001">
    <property type="protein sequence ID" value="PZG24386.1"/>
    <property type="molecule type" value="Genomic_DNA"/>
</dbReference>
<dbReference type="Proteomes" id="UP000248924">
    <property type="component" value="Unassembled WGS sequence"/>
</dbReference>
<keyword evidence="3" id="KW-0472">Membrane</keyword>
<dbReference type="InterPro" id="IPR014755">
    <property type="entry name" value="Cu-Rt/internalin_Ig-like"/>
</dbReference>
<dbReference type="Pfam" id="PF04234">
    <property type="entry name" value="CopC"/>
    <property type="match status" value="1"/>
</dbReference>
<evidence type="ECO:0000256" key="2">
    <source>
        <dbReference type="ARBA" id="ARBA00023008"/>
    </source>
</evidence>
<keyword evidence="3" id="KW-0812">Transmembrane</keyword>
<dbReference type="RefSeq" id="WP_111211671.1">
    <property type="nucleotide sequence ID" value="NZ_POTY01000001.1"/>
</dbReference>
<name>A0A2W2EJB5_9ACTN</name>
<protein>
    <recommendedName>
        <fullName evidence="4">CopC domain-containing protein</fullName>
    </recommendedName>
</protein>
<keyword evidence="1" id="KW-0732">Signal</keyword>
<keyword evidence="2" id="KW-0186">Copper</keyword>
<comment type="caution">
    <text evidence="5">The sequence shown here is derived from an EMBL/GenBank/DDBJ whole genome shotgun (WGS) entry which is preliminary data.</text>
</comment>
<evidence type="ECO:0000256" key="3">
    <source>
        <dbReference type="SAM" id="Phobius"/>
    </source>
</evidence>
<dbReference type="InterPro" id="IPR014756">
    <property type="entry name" value="Ig_E-set"/>
</dbReference>
<evidence type="ECO:0000313" key="5">
    <source>
        <dbReference type="EMBL" id="PZG24386.1"/>
    </source>
</evidence>
<dbReference type="AlphaFoldDB" id="A0A2W2EJB5"/>
<gene>
    <name evidence="5" type="ORF">C1I95_00235</name>
</gene>
<dbReference type="OrthoDB" id="3390995at2"/>
<dbReference type="GO" id="GO:0042597">
    <property type="term" value="C:periplasmic space"/>
    <property type="evidence" value="ECO:0007669"/>
    <property type="project" value="InterPro"/>
</dbReference>